<dbReference type="InterPro" id="IPR006594">
    <property type="entry name" value="LisH"/>
</dbReference>
<keyword evidence="2" id="KW-1185">Reference proteome</keyword>
<dbReference type="Proteomes" id="UP000218209">
    <property type="component" value="Unassembled WGS sequence"/>
</dbReference>
<sequence>MSGRKASDERLETLLRSFVHDYLVKQQLLKTAEMLRREALDRGFRISRPALDAAPNAFLSEWFSFFWDIFAQ</sequence>
<feature type="non-terminal residue" evidence="1">
    <location>
        <position position="72"/>
    </location>
</feature>
<name>A0A1X6P402_PORUM</name>
<evidence type="ECO:0000313" key="1">
    <source>
        <dbReference type="EMBL" id="OSX75373.1"/>
    </source>
</evidence>
<dbReference type="EMBL" id="KV918906">
    <property type="protein sequence ID" value="OSX75373.1"/>
    <property type="molecule type" value="Genomic_DNA"/>
</dbReference>
<proteinExistence type="predicted"/>
<dbReference type="PROSITE" id="PS50896">
    <property type="entry name" value="LISH"/>
    <property type="match status" value="1"/>
</dbReference>
<protein>
    <submittedName>
        <fullName evidence="1">Uncharacterized protein</fullName>
    </submittedName>
</protein>
<dbReference type="AlphaFoldDB" id="A0A1X6P402"/>
<evidence type="ECO:0000313" key="2">
    <source>
        <dbReference type="Proteomes" id="UP000218209"/>
    </source>
</evidence>
<reference evidence="1 2" key="1">
    <citation type="submission" date="2017-03" db="EMBL/GenBank/DDBJ databases">
        <title>WGS assembly of Porphyra umbilicalis.</title>
        <authorList>
            <person name="Brawley S.H."/>
            <person name="Blouin N.A."/>
            <person name="Ficko-Blean E."/>
            <person name="Wheeler G.L."/>
            <person name="Lohr M."/>
            <person name="Goodson H.V."/>
            <person name="Jenkins J.W."/>
            <person name="Blaby-Haas C.E."/>
            <person name="Helliwell K.E."/>
            <person name="Chan C."/>
            <person name="Marriage T."/>
            <person name="Bhattacharya D."/>
            <person name="Klein A.S."/>
            <person name="Badis Y."/>
            <person name="Brodie J."/>
            <person name="Cao Y."/>
            <person name="Collen J."/>
            <person name="Dittami S.M."/>
            <person name="Gachon C.M."/>
            <person name="Green B.R."/>
            <person name="Karpowicz S."/>
            <person name="Kim J.W."/>
            <person name="Kudahl U."/>
            <person name="Lin S."/>
            <person name="Michel G."/>
            <person name="Mittag M."/>
            <person name="Olson B.J."/>
            <person name="Pangilinan J."/>
            <person name="Peng Y."/>
            <person name="Qiu H."/>
            <person name="Shu S."/>
            <person name="Singer J.T."/>
            <person name="Smith A.G."/>
            <person name="Sprecher B.N."/>
            <person name="Wagner V."/>
            <person name="Wang W."/>
            <person name="Wang Z.-Y."/>
            <person name="Yan J."/>
            <person name="Yarish C."/>
            <person name="Zoeuner-Riek S."/>
            <person name="Zhuang Y."/>
            <person name="Zou Y."/>
            <person name="Lindquist E.A."/>
            <person name="Grimwood J."/>
            <person name="Barry K."/>
            <person name="Rokhsar D.S."/>
            <person name="Schmutz J."/>
            <person name="Stiller J.W."/>
            <person name="Grossman A.R."/>
            <person name="Prochnik S.E."/>
        </authorList>
    </citation>
    <scope>NUCLEOTIDE SEQUENCE [LARGE SCALE GENOMIC DNA]</scope>
    <source>
        <strain evidence="1">4086291</strain>
    </source>
</reference>
<gene>
    <name evidence="1" type="ORF">BU14_0239s0027</name>
</gene>
<dbReference type="OrthoDB" id="5600002at2759"/>
<organism evidence="1 2">
    <name type="scientific">Porphyra umbilicalis</name>
    <name type="common">Purple laver</name>
    <name type="synonym">Red alga</name>
    <dbReference type="NCBI Taxonomy" id="2786"/>
    <lineage>
        <taxon>Eukaryota</taxon>
        <taxon>Rhodophyta</taxon>
        <taxon>Bangiophyceae</taxon>
        <taxon>Bangiales</taxon>
        <taxon>Bangiaceae</taxon>
        <taxon>Porphyra</taxon>
    </lineage>
</organism>
<dbReference type="Pfam" id="PF08513">
    <property type="entry name" value="LisH"/>
    <property type="match status" value="1"/>
</dbReference>
<accession>A0A1X6P402</accession>